<evidence type="ECO:0000259" key="4">
    <source>
        <dbReference type="PROSITE" id="PS50949"/>
    </source>
</evidence>
<evidence type="ECO:0000256" key="3">
    <source>
        <dbReference type="ARBA" id="ARBA00023163"/>
    </source>
</evidence>
<name>A0A1M5YPB3_9BURK</name>
<dbReference type="PRINTS" id="PR00035">
    <property type="entry name" value="HTHGNTR"/>
</dbReference>
<dbReference type="InterPro" id="IPR011663">
    <property type="entry name" value="UTRA"/>
</dbReference>
<dbReference type="GO" id="GO:0003677">
    <property type="term" value="F:DNA binding"/>
    <property type="evidence" value="ECO:0007669"/>
    <property type="project" value="UniProtKB-KW"/>
</dbReference>
<dbReference type="PANTHER" id="PTHR44846">
    <property type="entry name" value="MANNOSYL-D-GLYCERATE TRANSPORT/METABOLISM SYSTEM REPRESSOR MNGR-RELATED"/>
    <property type="match status" value="1"/>
</dbReference>
<feature type="domain" description="HTH gntR-type" evidence="4">
    <location>
        <begin position="2"/>
        <end position="70"/>
    </location>
</feature>
<dbReference type="Proteomes" id="UP000184226">
    <property type="component" value="Unassembled WGS sequence"/>
</dbReference>
<sequence>MEPRYIKLTKILLSDISCGAYPVGSSLPTELELAEKYKVGRGTVRAALEQIETLGLISRRKRAGTRVESASPRSTEYTPTISTIEELVQYGTNAERVIHGIRNIVIDVEMSARLGCPPGTHWMEIQTARMNPLAPAYPVAWSHVYIKAADGAKIRRLLRQKQSLICDLVCEATGSIVKEIRQTVRAVGVPAELAQKMGTKPDAHALEFLRQYYDQSDNLIEVAVSIQPADRFSYTTVLQRQLAGSATV</sequence>
<dbReference type="Gene3D" id="3.40.1410.10">
    <property type="entry name" value="Chorismate lyase-like"/>
    <property type="match status" value="1"/>
</dbReference>
<proteinExistence type="predicted"/>
<dbReference type="CDD" id="cd07377">
    <property type="entry name" value="WHTH_GntR"/>
    <property type="match status" value="1"/>
</dbReference>
<gene>
    <name evidence="5" type="ORF">SAMN04488135_11015</name>
</gene>
<keyword evidence="3" id="KW-0804">Transcription</keyword>
<keyword evidence="2 5" id="KW-0238">DNA-binding</keyword>
<dbReference type="GO" id="GO:0045892">
    <property type="term" value="P:negative regulation of DNA-templated transcription"/>
    <property type="evidence" value="ECO:0007669"/>
    <property type="project" value="TreeGrafter"/>
</dbReference>
<dbReference type="GO" id="GO:0003700">
    <property type="term" value="F:DNA-binding transcription factor activity"/>
    <property type="evidence" value="ECO:0007669"/>
    <property type="project" value="InterPro"/>
</dbReference>
<dbReference type="STRING" id="658167.SAMN04488135_11015"/>
<dbReference type="SMART" id="SM00345">
    <property type="entry name" value="HTH_GNTR"/>
    <property type="match status" value="1"/>
</dbReference>
<dbReference type="SUPFAM" id="SSF46785">
    <property type="entry name" value="Winged helix' DNA-binding domain"/>
    <property type="match status" value="1"/>
</dbReference>
<reference evidence="5 6" key="1">
    <citation type="submission" date="2016-11" db="EMBL/GenBank/DDBJ databases">
        <authorList>
            <person name="Jaros S."/>
            <person name="Januszkiewicz K."/>
            <person name="Wedrychowicz H."/>
        </authorList>
    </citation>
    <scope>NUCLEOTIDE SEQUENCE [LARGE SCALE GENOMIC DNA]</scope>
    <source>
        <strain evidence="5 6">CGMCC 1.10190</strain>
    </source>
</reference>
<dbReference type="InterPro" id="IPR050679">
    <property type="entry name" value="Bact_HTH_transcr_reg"/>
</dbReference>
<dbReference type="PROSITE" id="PS50949">
    <property type="entry name" value="HTH_GNTR"/>
    <property type="match status" value="1"/>
</dbReference>
<evidence type="ECO:0000313" key="6">
    <source>
        <dbReference type="Proteomes" id="UP000184226"/>
    </source>
</evidence>
<keyword evidence="6" id="KW-1185">Reference proteome</keyword>
<dbReference type="EMBL" id="FQXE01000010">
    <property type="protein sequence ID" value="SHI13709.1"/>
    <property type="molecule type" value="Genomic_DNA"/>
</dbReference>
<dbReference type="Pfam" id="PF07702">
    <property type="entry name" value="UTRA"/>
    <property type="match status" value="1"/>
</dbReference>
<evidence type="ECO:0000256" key="1">
    <source>
        <dbReference type="ARBA" id="ARBA00023015"/>
    </source>
</evidence>
<dbReference type="RefSeq" id="WP_073105201.1">
    <property type="nucleotide sequence ID" value="NZ_FQXE01000010.1"/>
</dbReference>
<dbReference type="AlphaFoldDB" id="A0A1M5YPB3"/>
<dbReference type="Pfam" id="PF00392">
    <property type="entry name" value="GntR"/>
    <property type="match status" value="1"/>
</dbReference>
<evidence type="ECO:0000313" key="5">
    <source>
        <dbReference type="EMBL" id="SHI13709.1"/>
    </source>
</evidence>
<evidence type="ECO:0000256" key="2">
    <source>
        <dbReference type="ARBA" id="ARBA00023125"/>
    </source>
</evidence>
<dbReference type="SUPFAM" id="SSF64288">
    <property type="entry name" value="Chorismate lyase-like"/>
    <property type="match status" value="1"/>
</dbReference>
<dbReference type="InterPro" id="IPR036388">
    <property type="entry name" value="WH-like_DNA-bd_sf"/>
</dbReference>
<protein>
    <submittedName>
        <fullName evidence="5">DNA-binding transcriptional regulator, GntR family</fullName>
    </submittedName>
</protein>
<organism evidence="5 6">
    <name type="scientific">Pollutimonas bauzanensis</name>
    <dbReference type="NCBI Taxonomy" id="658167"/>
    <lineage>
        <taxon>Bacteria</taxon>
        <taxon>Pseudomonadati</taxon>
        <taxon>Pseudomonadota</taxon>
        <taxon>Betaproteobacteria</taxon>
        <taxon>Burkholderiales</taxon>
        <taxon>Alcaligenaceae</taxon>
        <taxon>Pollutimonas</taxon>
    </lineage>
</organism>
<dbReference type="InterPro" id="IPR000524">
    <property type="entry name" value="Tscrpt_reg_HTH_GntR"/>
</dbReference>
<dbReference type="InterPro" id="IPR036390">
    <property type="entry name" value="WH_DNA-bd_sf"/>
</dbReference>
<dbReference type="SMART" id="SM00866">
    <property type="entry name" value="UTRA"/>
    <property type="match status" value="1"/>
</dbReference>
<accession>A0A1M5YPB3</accession>
<dbReference type="PANTHER" id="PTHR44846:SF1">
    <property type="entry name" value="MANNOSYL-D-GLYCERATE TRANSPORT_METABOLISM SYSTEM REPRESSOR MNGR-RELATED"/>
    <property type="match status" value="1"/>
</dbReference>
<dbReference type="InterPro" id="IPR028978">
    <property type="entry name" value="Chorismate_lyase_/UTRA_dom_sf"/>
</dbReference>
<keyword evidence="1" id="KW-0805">Transcription regulation</keyword>
<dbReference type="Gene3D" id="1.10.10.10">
    <property type="entry name" value="Winged helix-like DNA-binding domain superfamily/Winged helix DNA-binding domain"/>
    <property type="match status" value="1"/>
</dbReference>